<dbReference type="Proteomes" id="UP000002985">
    <property type="component" value="Unassembled WGS sequence"/>
</dbReference>
<gene>
    <name evidence="2" type="ORF">KSU1_D0850</name>
</gene>
<feature type="transmembrane region" description="Helical" evidence="1">
    <location>
        <begin position="34"/>
        <end position="54"/>
    </location>
</feature>
<evidence type="ECO:0000313" key="3">
    <source>
        <dbReference type="Proteomes" id="UP000002985"/>
    </source>
</evidence>
<dbReference type="STRING" id="247490.KSU1_D0850"/>
<comment type="caution">
    <text evidence="2">The sequence shown here is derived from an EMBL/GenBank/DDBJ whole genome shotgun (WGS) entry which is preliminary data.</text>
</comment>
<reference evidence="2 3" key="1">
    <citation type="journal article" date="2012" name="FEBS Lett.">
        <title>Anammox organism KSU-1 expresses a NirK-type copper-containing nitrite reductase instead of a NirS-type with cytochrome cd1.</title>
        <authorList>
            <person name="Hira D."/>
            <person name="Toh H."/>
            <person name="Migita C.T."/>
            <person name="Okubo H."/>
            <person name="Nishiyama T."/>
            <person name="Hattori M."/>
            <person name="Furukawa K."/>
            <person name="Fujii T."/>
        </authorList>
    </citation>
    <scope>NUCLEOTIDE SEQUENCE [LARGE SCALE GENOMIC DNA]</scope>
</reference>
<accession>I3IR14</accession>
<keyword evidence="1" id="KW-0472">Membrane</keyword>
<dbReference type="EMBL" id="BAFH01000004">
    <property type="protein sequence ID" value="GAB64159.1"/>
    <property type="molecule type" value="Genomic_DNA"/>
</dbReference>
<evidence type="ECO:0000256" key="1">
    <source>
        <dbReference type="SAM" id="Phobius"/>
    </source>
</evidence>
<dbReference type="AlphaFoldDB" id="I3IR14"/>
<name>I3IR14_9BACT</name>
<sequence>MLACIRTQLSTSLKRFSPDKSIRWLMNRQISESAILAGIAIFVGLTSGAGVWLFKQMFSLIYQTAFDGLGLP</sequence>
<keyword evidence="1" id="KW-0812">Transmembrane</keyword>
<protein>
    <submittedName>
        <fullName evidence="2">Uncharacterized protein</fullName>
    </submittedName>
</protein>
<evidence type="ECO:0000313" key="2">
    <source>
        <dbReference type="EMBL" id="GAB64159.1"/>
    </source>
</evidence>
<keyword evidence="1" id="KW-1133">Transmembrane helix</keyword>
<proteinExistence type="predicted"/>
<organism evidence="2 3">
    <name type="scientific">Candidatus Jettenia caeni</name>
    <dbReference type="NCBI Taxonomy" id="247490"/>
    <lineage>
        <taxon>Bacteria</taxon>
        <taxon>Pseudomonadati</taxon>
        <taxon>Planctomycetota</taxon>
        <taxon>Candidatus Brocadiia</taxon>
        <taxon>Candidatus Brocadiales</taxon>
        <taxon>Candidatus Brocadiaceae</taxon>
        <taxon>Candidatus Jettenia</taxon>
    </lineage>
</organism>
<keyword evidence="3" id="KW-1185">Reference proteome</keyword>